<feature type="compositionally biased region" description="Polar residues" evidence="4">
    <location>
        <begin position="28"/>
        <end position="39"/>
    </location>
</feature>
<dbReference type="Proteomes" id="UP000674143">
    <property type="component" value="Unassembled WGS sequence"/>
</dbReference>
<sequence length="1682" mass="182395">MMNLRSRMSRQSNQRTVSTSARDRDSSDGLSASLRSCTLQPRPPAGSARSSSKGAKGAQKCSTPPAASISKRSAARRLALRTRLPYLRPIPPLPASTSGESTSSSLRFVRRSLSSYSVPREAMMAHRASYTAIPEVLQRVKQLCNSARDSERDAPALVKAGSGIGARDRRASRLAPLPFSGLTEDATAVIHDIEMVRDMLFSSLQSGSAADAMSALAPQHDSTGVHSRHARSTSLTSPGDLPCRPTGCGFFLSKKERKKAWALFLQKSTNAFALLVSACRSALAMREPQVGSVLLMFLYNILRHMSGDKQRKAVLLCDKLGIIRVCASVLQDRKPRLRPGDAVDAAVVASLRACEAAALLFTLQSTFNVKLWTAFRLSQSLEGTFACASFTFQLLEAEFAWYHASLELDFSQTTIEAASQEYARKHTRKETLSALRRFQSRTQWTCTAFSHFCFTLFAFTGSPASAVDLGGRGAELCATAIAMCSFFLTQIAPILLVSVQYHVSPQTLHADVGPLTAIDAEHWAPSWVMRLLRRVEFMLLWCVALMQRLTSVDKVRLMSTEVALRFHVPRGMVLYLMPPSEQILQLRPRRECVHVILLLLSSLLGADRVATLQDMKDLGGLKGVVASVLALPEKSSHQWHHFYLQLCSMYGYTVLPSWHGHPACYVDERVPASLLPSFDAAKIIGDKSKRAEPMNSSAGAVDTRADASQGYPWSTQSPLAPYAGGSTEIILTPLTPPSLSPAGAGRGDFRTNLLLVDTRPDVFSPELRSGEVDPASSLAAFDSSQLPWPFTDAAPPTTADGWYGASSRVAAAAEDAHLSVPLINVSEEDRVQVLRHHIARLALLDEEACDGSPTPHRHKVVFERLSSAPPGAAVDDRCAVQRSADGVEFFSDYESGNLQRAIEVSNGEYDLILSWDTATNSYTQWFSFGMRHFTPGKTYRFNIVNMEKLSSTFNEGQKPLLLYVPDGAAPPDSKAPRPQWIRTGEGIFYFGNAFLRPARAHYFGKNGETASAPAPSPLSTFPRPRSLPVNMCTPAPQLGGRAPPPVVAKKRVQAPSTAPAAPTALSHSLAAPSESAAPKQKCYFTVTFSVTMPTTVAGTVYLANCFPFTYTELREHLTWLEREARACPQRSLLSQCLCWTPGGVQVPLLTVTALRHGDTGEPYTADEIRRRPIALLVARVHPGETNASWVMQGLLDTLLCPRAGSAEYASHLCENFVFKVVPMLNADGVIMGNHRCSFAGADLNRDYVDPKAEHNPTLYAMKQLLRYWTGEEKRQVVMFADFHGHSRAKNFLVYGCTVETIRGVAMHSRHKCRGVQGGGRRRRTRETPSKVPAGPEKMIAALLSQLFPSFSVAQSSFAVTKDKKGSARVVLYDEFGVRMSYGFEATMVGGLVCVPELLRASKGTNDDDAATSVSAVATQEVHYSPTVFRAMGDVFLRALSLLFQQWVVLTGLGADSVHSDRKCSASDVLKCPALQLSWSMTAAAGGGRDPPKNPMSPSAREACAAPSRAGPYAAATRGERRGGSPTPAGAAAQPSEGFTALPLVPVAGQMEALDYLFMADSREGGALEEDEGVQGEEGSSASSSDISFAEDSGDVDLEEDDLGATMSARQKRRRPADDEEAEDAGNASEFSIHSSSSPSDSRSDDQDWSGFNSFAGSAAADFGSNRSSVSSVDEEIPTNLFM</sequence>
<evidence type="ECO:0000256" key="1">
    <source>
        <dbReference type="ARBA" id="ARBA00001947"/>
    </source>
</evidence>
<feature type="compositionally biased region" description="Basic residues" evidence="4">
    <location>
        <begin position="1312"/>
        <end position="1324"/>
    </location>
</feature>
<feature type="region of interest" description="Disordered" evidence="4">
    <location>
        <begin position="1312"/>
        <end position="1332"/>
    </location>
</feature>
<feature type="compositionally biased region" description="Low complexity" evidence="4">
    <location>
        <begin position="1628"/>
        <end position="1640"/>
    </location>
</feature>
<dbReference type="KEGG" id="loi:92358295"/>
<organism evidence="6 7">
    <name type="scientific">Leishmania orientalis</name>
    <dbReference type="NCBI Taxonomy" id="2249476"/>
    <lineage>
        <taxon>Eukaryota</taxon>
        <taxon>Discoba</taxon>
        <taxon>Euglenozoa</taxon>
        <taxon>Kinetoplastea</taxon>
        <taxon>Metakinetoplastina</taxon>
        <taxon>Trypanosomatida</taxon>
        <taxon>Trypanosomatidae</taxon>
        <taxon>Leishmaniinae</taxon>
        <taxon>Leishmania</taxon>
    </lineage>
</organism>
<keyword evidence="7" id="KW-1185">Reference proteome</keyword>
<feature type="compositionally biased region" description="Low complexity" evidence="4">
    <location>
        <begin position="1502"/>
        <end position="1515"/>
    </location>
</feature>
<dbReference type="Gene3D" id="2.60.40.3120">
    <property type="match status" value="1"/>
</dbReference>
<evidence type="ECO:0000313" key="6">
    <source>
        <dbReference type="EMBL" id="KAG5468936.1"/>
    </source>
</evidence>
<evidence type="ECO:0000256" key="4">
    <source>
        <dbReference type="SAM" id="MobiDB-lite"/>
    </source>
</evidence>
<dbReference type="Gene3D" id="3.40.630.10">
    <property type="entry name" value="Zn peptidases"/>
    <property type="match status" value="1"/>
</dbReference>
<protein>
    <recommendedName>
        <fullName evidence="5">Peptidase M14 domain-containing protein</fullName>
    </recommendedName>
</protein>
<comment type="similarity">
    <text evidence="2 3">Belongs to the peptidase M14 family.</text>
</comment>
<name>A0A836KCQ6_9TRYP</name>
<feature type="compositionally biased region" description="Low complexity" evidence="4">
    <location>
        <begin position="1648"/>
        <end position="1665"/>
    </location>
</feature>
<feature type="compositionally biased region" description="Low complexity" evidence="4">
    <location>
        <begin position="1576"/>
        <end position="1590"/>
    </location>
</feature>
<evidence type="ECO:0000256" key="3">
    <source>
        <dbReference type="PROSITE-ProRule" id="PRU01379"/>
    </source>
</evidence>
<dbReference type="GeneID" id="92358295"/>
<dbReference type="PANTHER" id="PTHR12756:SF11">
    <property type="entry name" value="CYTOSOLIC CARBOXYPEPTIDASE 1"/>
    <property type="match status" value="1"/>
</dbReference>
<comment type="caution">
    <text evidence="6">The sequence shown here is derived from an EMBL/GenBank/DDBJ whole genome shotgun (WGS) entry which is preliminary data.</text>
</comment>
<dbReference type="SMR" id="A0A836KCQ6"/>
<feature type="region of interest" description="Disordered" evidence="4">
    <location>
        <begin position="1566"/>
        <end position="1682"/>
    </location>
</feature>
<feature type="domain" description="Peptidase M14" evidence="5">
    <location>
        <begin position="1106"/>
        <end position="1416"/>
    </location>
</feature>
<dbReference type="FunFam" id="3.40.630.10:FF:000139">
    <property type="entry name" value="Putative zinc carboxypeptidase"/>
    <property type="match status" value="1"/>
</dbReference>
<evidence type="ECO:0000256" key="2">
    <source>
        <dbReference type="ARBA" id="ARBA00005988"/>
    </source>
</evidence>
<dbReference type="SUPFAM" id="SSF53187">
    <property type="entry name" value="Zn-dependent exopeptidases"/>
    <property type="match status" value="1"/>
</dbReference>
<dbReference type="GO" id="GO:0004181">
    <property type="term" value="F:metallocarboxypeptidase activity"/>
    <property type="evidence" value="ECO:0007669"/>
    <property type="project" value="InterPro"/>
</dbReference>
<feature type="region of interest" description="Disordered" evidence="4">
    <location>
        <begin position="1482"/>
        <end position="1534"/>
    </location>
</feature>
<dbReference type="Pfam" id="PF00246">
    <property type="entry name" value="Peptidase_M14"/>
    <property type="match status" value="1"/>
</dbReference>
<feature type="region of interest" description="Disordered" evidence="4">
    <location>
        <begin position="1"/>
        <end position="74"/>
    </location>
</feature>
<dbReference type="GO" id="GO:0008270">
    <property type="term" value="F:zinc ion binding"/>
    <property type="evidence" value="ECO:0007669"/>
    <property type="project" value="InterPro"/>
</dbReference>
<reference evidence="7" key="1">
    <citation type="journal article" date="2021" name="Microbiol. Resour. Announc.">
        <title>LGAAP: Leishmaniinae Genome Assembly and Annotation Pipeline.</title>
        <authorList>
            <person name="Almutairi H."/>
            <person name="Urbaniak M.D."/>
            <person name="Bates M.D."/>
            <person name="Jariyapan N."/>
            <person name="Kwakye-Nuako G."/>
            <person name="Thomaz-Soccol V."/>
            <person name="Al-Salem W.S."/>
            <person name="Dillon R.J."/>
            <person name="Bates P.A."/>
            <person name="Gatherer D."/>
        </authorList>
    </citation>
    <scope>NUCLEOTIDE SEQUENCE [LARGE SCALE GENOMIC DNA]</scope>
</reference>
<proteinExistence type="inferred from homology"/>
<dbReference type="InterPro" id="IPR000834">
    <property type="entry name" value="Peptidase_M14"/>
</dbReference>
<dbReference type="GO" id="GO:0006508">
    <property type="term" value="P:proteolysis"/>
    <property type="evidence" value="ECO:0007669"/>
    <property type="project" value="InterPro"/>
</dbReference>
<dbReference type="PANTHER" id="PTHR12756">
    <property type="entry name" value="CYTOSOLIC CARBOXYPEPTIDASE"/>
    <property type="match status" value="1"/>
</dbReference>
<feature type="compositionally biased region" description="Polar residues" evidence="4">
    <location>
        <begin position="9"/>
        <end position="20"/>
    </location>
</feature>
<dbReference type="PROSITE" id="PS52035">
    <property type="entry name" value="PEPTIDASE_M14"/>
    <property type="match status" value="1"/>
</dbReference>
<evidence type="ECO:0000259" key="5">
    <source>
        <dbReference type="PROSITE" id="PS52035"/>
    </source>
</evidence>
<dbReference type="RefSeq" id="XP_067059913.1">
    <property type="nucleotide sequence ID" value="XM_067204361.1"/>
</dbReference>
<feature type="region of interest" description="Disordered" evidence="4">
    <location>
        <begin position="212"/>
        <end position="238"/>
    </location>
</feature>
<reference evidence="7" key="2">
    <citation type="journal article" date="2021" name="Sci. Data">
        <title>Chromosome-scale genome sequencing, assembly and annotation of six genomes from subfamily Leishmaniinae.</title>
        <authorList>
            <person name="Almutairi H."/>
            <person name="Urbaniak M.D."/>
            <person name="Bates M.D."/>
            <person name="Jariyapan N."/>
            <person name="Kwakye-Nuako G."/>
            <person name="Thomaz Soccol V."/>
            <person name="Al-Salem W.S."/>
            <person name="Dillon R.J."/>
            <person name="Bates P.A."/>
            <person name="Gatherer D."/>
        </authorList>
    </citation>
    <scope>NUCLEOTIDE SEQUENCE [LARGE SCALE GENOMIC DNA]</scope>
</reference>
<evidence type="ECO:0000313" key="7">
    <source>
        <dbReference type="Proteomes" id="UP000674143"/>
    </source>
</evidence>
<dbReference type="EMBL" id="JAFHLR010000033">
    <property type="protein sequence ID" value="KAG5468936.1"/>
    <property type="molecule type" value="Genomic_DNA"/>
</dbReference>
<comment type="cofactor">
    <cofactor evidence="1">
        <name>Zn(2+)</name>
        <dbReference type="ChEBI" id="CHEBI:29105"/>
    </cofactor>
</comment>
<feature type="compositionally biased region" description="Acidic residues" evidence="4">
    <location>
        <begin position="1591"/>
        <end position="1602"/>
    </location>
</feature>
<feature type="compositionally biased region" description="Low complexity" evidence="4">
    <location>
        <begin position="45"/>
        <end position="72"/>
    </location>
</feature>
<feature type="active site" description="Proton donor/acceptor" evidence="3">
    <location>
        <position position="1384"/>
    </location>
</feature>
<gene>
    <name evidence="6" type="ORF">LSCM4_02329</name>
</gene>
<accession>A0A836KCQ6</accession>
<dbReference type="InterPro" id="IPR050821">
    <property type="entry name" value="Cytosolic_carboxypeptidase"/>
</dbReference>